<dbReference type="GO" id="GO:0016787">
    <property type="term" value="F:hydrolase activity"/>
    <property type="evidence" value="ECO:0007669"/>
    <property type="project" value="UniProtKB-KW"/>
</dbReference>
<evidence type="ECO:0000256" key="3">
    <source>
        <dbReference type="ARBA" id="ARBA00023295"/>
    </source>
</evidence>
<dbReference type="RefSeq" id="WP_265766681.1">
    <property type="nucleotide sequence ID" value="NZ_JAGGJA010000008.1"/>
</dbReference>
<evidence type="ECO:0000256" key="2">
    <source>
        <dbReference type="ARBA" id="ARBA00022801"/>
    </source>
</evidence>
<organism evidence="7 8">
    <name type="scientific">Fodinibius salsisoli</name>
    <dbReference type="NCBI Taxonomy" id="2820877"/>
    <lineage>
        <taxon>Bacteria</taxon>
        <taxon>Pseudomonadati</taxon>
        <taxon>Balneolota</taxon>
        <taxon>Balneolia</taxon>
        <taxon>Balneolales</taxon>
        <taxon>Balneolaceae</taxon>
        <taxon>Fodinibius</taxon>
    </lineage>
</organism>
<dbReference type="InterPro" id="IPR013148">
    <property type="entry name" value="Glyco_hydro_32_N"/>
</dbReference>
<dbReference type="InterPro" id="IPR023296">
    <property type="entry name" value="Glyco_hydro_beta-prop_sf"/>
</dbReference>
<name>A0ABT3PPW1_9BACT</name>
<dbReference type="PANTHER" id="PTHR42800">
    <property type="entry name" value="EXOINULINASE INUD (AFU_ORTHOLOGUE AFUA_5G00480)"/>
    <property type="match status" value="1"/>
</dbReference>
<evidence type="ECO:0000313" key="7">
    <source>
        <dbReference type="EMBL" id="MCW9707893.1"/>
    </source>
</evidence>
<evidence type="ECO:0000256" key="4">
    <source>
        <dbReference type="RuleBase" id="RU362110"/>
    </source>
</evidence>
<dbReference type="InterPro" id="IPR001362">
    <property type="entry name" value="Glyco_hydro_32"/>
</dbReference>
<dbReference type="PROSITE" id="PS51257">
    <property type="entry name" value="PROKAR_LIPOPROTEIN"/>
    <property type="match status" value="1"/>
</dbReference>
<protein>
    <submittedName>
        <fullName evidence="7">Glycoside hydrolase family 32 protein</fullName>
    </submittedName>
</protein>
<feature type="domain" description="Glycosyl hydrolase family 32 C-terminal" evidence="6">
    <location>
        <begin position="359"/>
        <end position="511"/>
    </location>
</feature>
<comment type="caution">
    <text evidence="7">The sequence shown here is derived from an EMBL/GenBank/DDBJ whole genome shotgun (WGS) entry which is preliminary data.</text>
</comment>
<evidence type="ECO:0000259" key="6">
    <source>
        <dbReference type="Pfam" id="PF08244"/>
    </source>
</evidence>
<dbReference type="SUPFAM" id="SSF49899">
    <property type="entry name" value="Concanavalin A-like lectins/glucanases"/>
    <property type="match status" value="1"/>
</dbReference>
<evidence type="ECO:0000256" key="1">
    <source>
        <dbReference type="ARBA" id="ARBA00009902"/>
    </source>
</evidence>
<dbReference type="Pfam" id="PF08244">
    <property type="entry name" value="Glyco_hydro_32C"/>
    <property type="match status" value="1"/>
</dbReference>
<dbReference type="SUPFAM" id="SSF75005">
    <property type="entry name" value="Arabinanase/levansucrase/invertase"/>
    <property type="match status" value="1"/>
</dbReference>
<keyword evidence="3 4" id="KW-0326">Glycosidase</keyword>
<dbReference type="PANTHER" id="PTHR42800:SF1">
    <property type="entry name" value="EXOINULINASE INUD (AFU_ORTHOLOGUE AFUA_5G00480)"/>
    <property type="match status" value="1"/>
</dbReference>
<dbReference type="InterPro" id="IPR013189">
    <property type="entry name" value="Glyco_hydro_32_C"/>
</dbReference>
<keyword evidence="2 4" id="KW-0378">Hydrolase</keyword>
<comment type="similarity">
    <text evidence="1 4">Belongs to the glycosyl hydrolase 32 family.</text>
</comment>
<accession>A0ABT3PPW1</accession>
<evidence type="ECO:0000259" key="5">
    <source>
        <dbReference type="Pfam" id="PF00251"/>
    </source>
</evidence>
<dbReference type="EMBL" id="JAGGJA010000008">
    <property type="protein sequence ID" value="MCW9707893.1"/>
    <property type="molecule type" value="Genomic_DNA"/>
</dbReference>
<evidence type="ECO:0000313" key="8">
    <source>
        <dbReference type="Proteomes" id="UP001207918"/>
    </source>
</evidence>
<keyword evidence="8" id="KW-1185">Reference proteome</keyword>
<dbReference type="SMART" id="SM00640">
    <property type="entry name" value="Glyco_32"/>
    <property type="match status" value="1"/>
</dbReference>
<sequence>MKYTLLVSTFLLSGFLFVSCQKVEQEQDIEAEPQTAAYDEPYRPQFHFTPKENWINDPNGLVYHEGEYHLFYQYNPFGDQWGHMSWGHAVSTDLMHWEELDVALPEEDGVMIFSGSAVVDKQNTSGLGSEDNPPMVAIYTGHHTDEDNPKQDQRIAYSTDNGRTWTKYEGNPVIDEDMKDFRDPKVIWHDQTQKWIMVVALPTEYKVRFYSSSNLIDWELESEFGPAGGTEGIWECPDLFELPVDGSEESKWVLQVDLNPGSVAGGSGGQYFVGHFDGSTFTESEATKGETNWVDYGKDFYAVQSFSNVPDNRRIWLAWMNNWQYAGDIPTKPWRGAMTIPRELGLTNDLRLYQHPIQEVESLYKDHREWNDLSVSAGEPFTHKALQGKAYKLKADISVGDADQFGFKVRKDEQEETIIGYDASEEQLFVDRNKSGSVSFHEKFANRIQAAPLKAENEQIILEILVDRSSVEVFANDGERVITDRIFPDSSSNRIEFFSNGGSVQINQLEFRNLKSVWNKANNSQ</sequence>
<dbReference type="Gene3D" id="2.115.10.20">
    <property type="entry name" value="Glycosyl hydrolase domain, family 43"/>
    <property type="match status" value="1"/>
</dbReference>
<feature type="domain" description="Glycosyl hydrolase family 32 N-terminal" evidence="5">
    <location>
        <begin position="47"/>
        <end position="356"/>
    </location>
</feature>
<proteinExistence type="inferred from homology"/>
<dbReference type="CDD" id="cd18622">
    <property type="entry name" value="GH32_Inu-like"/>
    <property type="match status" value="1"/>
</dbReference>
<reference evidence="7 8" key="1">
    <citation type="submission" date="2021-03" db="EMBL/GenBank/DDBJ databases">
        <title>Aliifodinibius sp. nov., a new bacterium isolated from saline soil.</title>
        <authorList>
            <person name="Galisteo C."/>
            <person name="De La Haba R."/>
            <person name="Sanchez-Porro C."/>
            <person name="Ventosa A."/>
        </authorList>
    </citation>
    <scope>NUCLEOTIDE SEQUENCE [LARGE SCALE GENOMIC DNA]</scope>
    <source>
        <strain evidence="7 8">1BSP15-2V2</strain>
    </source>
</reference>
<dbReference type="InterPro" id="IPR013320">
    <property type="entry name" value="ConA-like_dom_sf"/>
</dbReference>
<dbReference type="Pfam" id="PF00251">
    <property type="entry name" value="Glyco_hydro_32N"/>
    <property type="match status" value="1"/>
</dbReference>
<dbReference type="InterPro" id="IPR018053">
    <property type="entry name" value="Glyco_hydro_32_AS"/>
</dbReference>
<dbReference type="Proteomes" id="UP001207918">
    <property type="component" value="Unassembled WGS sequence"/>
</dbReference>
<gene>
    <name evidence="7" type="ORF">J6I44_13580</name>
</gene>
<dbReference type="PROSITE" id="PS00609">
    <property type="entry name" value="GLYCOSYL_HYDROL_F32"/>
    <property type="match status" value="1"/>
</dbReference>
<dbReference type="Gene3D" id="2.60.120.560">
    <property type="entry name" value="Exo-inulinase, domain 1"/>
    <property type="match status" value="1"/>
</dbReference>